<dbReference type="EMBL" id="CM042883">
    <property type="protein sequence ID" value="KAI4372125.1"/>
    <property type="molecule type" value="Genomic_DNA"/>
</dbReference>
<organism evidence="1 2">
    <name type="scientific">Melastoma candidum</name>
    <dbReference type="NCBI Taxonomy" id="119954"/>
    <lineage>
        <taxon>Eukaryota</taxon>
        <taxon>Viridiplantae</taxon>
        <taxon>Streptophyta</taxon>
        <taxon>Embryophyta</taxon>
        <taxon>Tracheophyta</taxon>
        <taxon>Spermatophyta</taxon>
        <taxon>Magnoliopsida</taxon>
        <taxon>eudicotyledons</taxon>
        <taxon>Gunneridae</taxon>
        <taxon>Pentapetalae</taxon>
        <taxon>rosids</taxon>
        <taxon>malvids</taxon>
        <taxon>Myrtales</taxon>
        <taxon>Melastomataceae</taxon>
        <taxon>Melastomatoideae</taxon>
        <taxon>Melastomateae</taxon>
        <taxon>Melastoma</taxon>
    </lineage>
</organism>
<sequence length="718" mass="80771">MGSNRGEKDEEYFDAVEGGCSVCFDSSPACRACFGIHEGFLDIVGYEVWTKYPESVRVRRDRFFKSMGFFAEEDFPGEEDDSDHFYGPEINRDSHWITRHGWKSGSENPISPEPCSTSSRSLEGNDLDVDEVGEYLLDELVYDQKPGRPKIMAVDKCRVASIEELRRISGSFPFDRPLSNGNKWVRKRDSNRHWWEKFGQLTCISNGHYDYGMECNDLELIAGKKLHKVHTHSSGKKYQELSSLYIGQEFLAHDGAILTLKFSLDGQYLASAGEDTAVRVWKVTEEDRSEKINITDVDSCVYFAFSESSHFASVDVDKECVHSPKANKRSLGSSCAILPLKVFQIGEKPYHEFQGHKDEVLDLSWSSKVYLLSSSADKTIRLWRVRCDQCLGIFSHNDYVTSVSFNPVDENYFISGSIDGKVRIWEMFGGKVVDYTDIREIVSAVCFQPDGKGAIVGTMTGDCRFYKIEDNHLELQAQINIHGKKKPLGKRITGFQFPPNDPGKVVVTSADSVIRVLGGLEVICKFKGLKSSGSHPVASFTSDGNHIISSTEDTIWTWNYSNLGKSSSHGKSIRSFESFCSNNVSIALPWCGTKSTAASPTRDPGKCRSYADDSRRLHNLNEYLQRLPHSSPDCFTMSRDFFLEFLPKGSPTWPEERLSNPSPPRSSSHTMSRSEYRLLKGACHAMSSSPHMWGMVVVAATWDGRIRTYHNFGLPSRG</sequence>
<evidence type="ECO:0000313" key="2">
    <source>
        <dbReference type="Proteomes" id="UP001057402"/>
    </source>
</evidence>
<evidence type="ECO:0000313" key="1">
    <source>
        <dbReference type="EMBL" id="KAI4372125.1"/>
    </source>
</evidence>
<proteinExistence type="predicted"/>
<comment type="caution">
    <text evidence="1">The sequence shown here is derived from an EMBL/GenBank/DDBJ whole genome shotgun (WGS) entry which is preliminary data.</text>
</comment>
<dbReference type="Proteomes" id="UP001057402">
    <property type="component" value="Chromosome 4"/>
</dbReference>
<name>A0ACB9R0B0_9MYRT</name>
<gene>
    <name evidence="1" type="ORF">MLD38_010397</name>
</gene>
<accession>A0ACB9R0B0</accession>
<reference evidence="2" key="1">
    <citation type="journal article" date="2023" name="Front. Plant Sci.">
        <title>Chromosomal-level genome assembly of Melastoma candidum provides insights into trichome evolution.</title>
        <authorList>
            <person name="Zhong Y."/>
            <person name="Wu W."/>
            <person name="Sun C."/>
            <person name="Zou P."/>
            <person name="Liu Y."/>
            <person name="Dai S."/>
            <person name="Zhou R."/>
        </authorList>
    </citation>
    <scope>NUCLEOTIDE SEQUENCE [LARGE SCALE GENOMIC DNA]</scope>
</reference>
<protein>
    <submittedName>
        <fullName evidence="1">Uncharacterized protein</fullName>
    </submittedName>
</protein>
<keyword evidence="2" id="KW-1185">Reference proteome</keyword>